<name>A0A1H3Q597_9FIRM</name>
<evidence type="ECO:0000313" key="2">
    <source>
        <dbReference type="Proteomes" id="UP000199230"/>
    </source>
</evidence>
<dbReference type="InterPro" id="IPR017587">
    <property type="entry name" value="YqeC"/>
</dbReference>
<dbReference type="NCBIfam" id="TIGR03172">
    <property type="entry name" value="selenium cofactor biosynthesis protein YqeC"/>
    <property type="match status" value="1"/>
</dbReference>
<dbReference type="Proteomes" id="UP000199230">
    <property type="component" value="Unassembled WGS sequence"/>
</dbReference>
<dbReference type="STRING" id="159292.SAMN05192546_10894"/>
<accession>A0A1H3Q597</accession>
<keyword evidence="2" id="KW-1185">Reference proteome</keyword>
<dbReference type="EMBL" id="FNPV01000008">
    <property type="protein sequence ID" value="SDZ08556.1"/>
    <property type="molecule type" value="Genomic_DNA"/>
</dbReference>
<dbReference type="AlphaFoldDB" id="A0A1H3Q597"/>
<reference evidence="1 2" key="1">
    <citation type="submission" date="2016-10" db="EMBL/GenBank/DDBJ databases">
        <authorList>
            <person name="de Groot N.N."/>
        </authorList>
    </citation>
    <scope>NUCLEOTIDE SEQUENCE [LARGE SCALE GENOMIC DNA]</scope>
    <source>
        <strain evidence="1 2">APO</strain>
    </source>
</reference>
<dbReference type="Pfam" id="PF19842">
    <property type="entry name" value="YqeC"/>
    <property type="match status" value="1"/>
</dbReference>
<evidence type="ECO:0000313" key="1">
    <source>
        <dbReference type="EMBL" id="SDZ08556.1"/>
    </source>
</evidence>
<dbReference type="RefSeq" id="WP_093314609.1">
    <property type="nucleotide sequence ID" value="NZ_FNPV01000008.1"/>
</dbReference>
<dbReference type="OrthoDB" id="368187at2"/>
<organism evidence="1 2">
    <name type="scientific">Tindallia californiensis</name>
    <dbReference type="NCBI Taxonomy" id="159292"/>
    <lineage>
        <taxon>Bacteria</taxon>
        <taxon>Bacillati</taxon>
        <taxon>Bacillota</taxon>
        <taxon>Clostridia</taxon>
        <taxon>Peptostreptococcales</taxon>
        <taxon>Tindalliaceae</taxon>
        <taxon>Tindallia</taxon>
    </lineage>
</organism>
<protein>
    <submittedName>
        <fullName evidence="1">Probable selenium-dependent hydroxylase accessory protein YqeC</fullName>
    </submittedName>
</protein>
<proteinExistence type="predicted"/>
<gene>
    <name evidence="1" type="ORF">SAMN05192546_10894</name>
</gene>
<sequence>MGFWEALLAATEWENRHGPRVISFVGAGGKTTSMFTLAKECREREAPILVTTTTAIYLPEKQPFDHLWIEAEEKTGLEEEVPLSGITVWGDHVTKENKLKGIQLPTLETMIRDKSYDRILIEADGSKEKPLKAPDEKEPVIPEGTDLVIGVLGISILDQQNTENHIHRSHLYRNITNSLEGEPVTAKNVAQLVVHPKGLFKNTPKGARQLLLINQVDDKRRQRQAREIFRYVRSYQASFFPLMATSFDTETFQLKRSEAG</sequence>